<proteinExistence type="predicted"/>
<dbReference type="InParanoid" id="A0A3N4MCK3"/>
<evidence type="ECO:0000256" key="1">
    <source>
        <dbReference type="SAM" id="Phobius"/>
    </source>
</evidence>
<dbReference type="EMBL" id="ML121527">
    <property type="protein sequence ID" value="RPB29912.1"/>
    <property type="molecule type" value="Genomic_DNA"/>
</dbReference>
<organism evidence="2 3">
    <name type="scientific">Terfezia boudieri ATCC MYA-4762</name>
    <dbReference type="NCBI Taxonomy" id="1051890"/>
    <lineage>
        <taxon>Eukaryota</taxon>
        <taxon>Fungi</taxon>
        <taxon>Dikarya</taxon>
        <taxon>Ascomycota</taxon>
        <taxon>Pezizomycotina</taxon>
        <taxon>Pezizomycetes</taxon>
        <taxon>Pezizales</taxon>
        <taxon>Pezizaceae</taxon>
        <taxon>Terfezia</taxon>
    </lineage>
</organism>
<keyword evidence="1" id="KW-0812">Transmembrane</keyword>
<evidence type="ECO:0000313" key="3">
    <source>
        <dbReference type="Proteomes" id="UP000267821"/>
    </source>
</evidence>
<name>A0A3N4MCK3_9PEZI</name>
<dbReference type="Proteomes" id="UP000267821">
    <property type="component" value="Unassembled WGS sequence"/>
</dbReference>
<dbReference type="AlphaFoldDB" id="A0A3N4MCK3"/>
<sequence>MDLVLVLARCALEILVISLVMLIYFGEMPRAAVRETTGKLDARAGEEGGCCGGYIDFFFFGYAWAIYNFFCLAGMGGRSGYGR</sequence>
<keyword evidence="1" id="KW-0472">Membrane</keyword>
<protein>
    <submittedName>
        <fullName evidence="2">Uncharacterized protein</fullName>
    </submittedName>
</protein>
<feature type="transmembrane region" description="Helical" evidence="1">
    <location>
        <begin position="6"/>
        <end position="25"/>
    </location>
</feature>
<accession>A0A3N4MCK3</accession>
<evidence type="ECO:0000313" key="2">
    <source>
        <dbReference type="EMBL" id="RPB29912.1"/>
    </source>
</evidence>
<gene>
    <name evidence="2" type="ORF">L211DRAFT_51533</name>
</gene>
<reference evidence="2 3" key="1">
    <citation type="journal article" date="2018" name="Nat. Ecol. Evol.">
        <title>Pezizomycetes genomes reveal the molecular basis of ectomycorrhizal truffle lifestyle.</title>
        <authorList>
            <person name="Murat C."/>
            <person name="Payen T."/>
            <person name="Noel B."/>
            <person name="Kuo A."/>
            <person name="Morin E."/>
            <person name="Chen J."/>
            <person name="Kohler A."/>
            <person name="Krizsan K."/>
            <person name="Balestrini R."/>
            <person name="Da Silva C."/>
            <person name="Montanini B."/>
            <person name="Hainaut M."/>
            <person name="Levati E."/>
            <person name="Barry K.W."/>
            <person name="Belfiori B."/>
            <person name="Cichocki N."/>
            <person name="Clum A."/>
            <person name="Dockter R.B."/>
            <person name="Fauchery L."/>
            <person name="Guy J."/>
            <person name="Iotti M."/>
            <person name="Le Tacon F."/>
            <person name="Lindquist E.A."/>
            <person name="Lipzen A."/>
            <person name="Malagnac F."/>
            <person name="Mello A."/>
            <person name="Molinier V."/>
            <person name="Miyauchi S."/>
            <person name="Poulain J."/>
            <person name="Riccioni C."/>
            <person name="Rubini A."/>
            <person name="Sitrit Y."/>
            <person name="Splivallo R."/>
            <person name="Traeger S."/>
            <person name="Wang M."/>
            <person name="Zifcakova L."/>
            <person name="Wipf D."/>
            <person name="Zambonelli A."/>
            <person name="Paolocci F."/>
            <person name="Nowrousian M."/>
            <person name="Ottonello S."/>
            <person name="Baldrian P."/>
            <person name="Spatafora J.W."/>
            <person name="Henrissat B."/>
            <person name="Nagy L.G."/>
            <person name="Aury J.M."/>
            <person name="Wincker P."/>
            <person name="Grigoriev I.V."/>
            <person name="Bonfante P."/>
            <person name="Martin F.M."/>
        </authorList>
    </citation>
    <scope>NUCLEOTIDE SEQUENCE [LARGE SCALE GENOMIC DNA]</scope>
    <source>
        <strain evidence="2 3">ATCC MYA-4762</strain>
    </source>
</reference>
<keyword evidence="3" id="KW-1185">Reference proteome</keyword>
<keyword evidence="1" id="KW-1133">Transmembrane helix</keyword>